<evidence type="ECO:0000313" key="2">
    <source>
        <dbReference type="Proteomes" id="UP001230426"/>
    </source>
</evidence>
<dbReference type="SUPFAM" id="SSF103196">
    <property type="entry name" value="Roadblock/LC7 domain"/>
    <property type="match status" value="1"/>
</dbReference>
<name>A0ABT9R972_9ACTN</name>
<sequence>MIGEDMGNMDISLKEMMAIDGALGAVVVDYNSGMALGALGGSKDLDLQIAAAGNTEVVKAKMRTMESLGLKDGIEDILITLSGQYHVIRPVSGRGGKGLFLYLALDRSRANLALARHNMRGIEEKLEI</sequence>
<reference evidence="1 2" key="1">
    <citation type="submission" date="2023-07" db="EMBL/GenBank/DDBJ databases">
        <title>Sequencing the genomes of 1000 actinobacteria strains.</title>
        <authorList>
            <person name="Klenk H.-P."/>
        </authorList>
    </citation>
    <scope>NUCLEOTIDE SEQUENCE [LARGE SCALE GENOMIC DNA]</scope>
    <source>
        <strain evidence="1 2">DSM 44109</strain>
    </source>
</reference>
<evidence type="ECO:0000313" key="1">
    <source>
        <dbReference type="EMBL" id="MDP9865797.1"/>
    </source>
</evidence>
<keyword evidence="2" id="KW-1185">Reference proteome</keyword>
<accession>A0ABT9R972</accession>
<protein>
    <recommendedName>
        <fullName evidence="3">Dynein regulation protein LC7</fullName>
    </recommendedName>
</protein>
<comment type="caution">
    <text evidence="1">The sequence shown here is derived from an EMBL/GenBank/DDBJ whole genome shotgun (WGS) entry which is preliminary data.</text>
</comment>
<proteinExistence type="predicted"/>
<gene>
    <name evidence="1" type="ORF">J2S55_005063</name>
</gene>
<organism evidence="1 2">
    <name type="scientific">Streptosporangium brasiliense</name>
    <dbReference type="NCBI Taxonomy" id="47480"/>
    <lineage>
        <taxon>Bacteria</taxon>
        <taxon>Bacillati</taxon>
        <taxon>Actinomycetota</taxon>
        <taxon>Actinomycetes</taxon>
        <taxon>Streptosporangiales</taxon>
        <taxon>Streptosporangiaceae</taxon>
        <taxon>Streptosporangium</taxon>
    </lineage>
</organism>
<dbReference type="EMBL" id="JAUSRB010000002">
    <property type="protein sequence ID" value="MDP9865797.1"/>
    <property type="molecule type" value="Genomic_DNA"/>
</dbReference>
<dbReference type="Proteomes" id="UP001230426">
    <property type="component" value="Unassembled WGS sequence"/>
</dbReference>
<evidence type="ECO:0008006" key="3">
    <source>
        <dbReference type="Google" id="ProtNLM"/>
    </source>
</evidence>